<evidence type="ECO:0000313" key="5">
    <source>
        <dbReference type="EMBL" id="MET3748995.1"/>
    </source>
</evidence>
<evidence type="ECO:0000256" key="3">
    <source>
        <dbReference type="SAM" id="Phobius"/>
    </source>
</evidence>
<dbReference type="Gene3D" id="2.60.40.1240">
    <property type="match status" value="1"/>
</dbReference>
<dbReference type="InterPro" id="IPR031989">
    <property type="entry name" value="DUF5067"/>
</dbReference>
<keyword evidence="3" id="KW-0812">Transmembrane</keyword>
<feature type="compositionally biased region" description="Polar residues" evidence="2">
    <location>
        <begin position="229"/>
        <end position="239"/>
    </location>
</feature>
<feature type="domain" description="DUF5067" evidence="4">
    <location>
        <begin position="235"/>
        <end position="351"/>
    </location>
</feature>
<evidence type="ECO:0000313" key="6">
    <source>
        <dbReference type="Proteomes" id="UP001549106"/>
    </source>
</evidence>
<feature type="transmembrane region" description="Helical" evidence="3">
    <location>
        <begin position="31"/>
        <end position="52"/>
    </location>
</feature>
<feature type="region of interest" description="Disordered" evidence="2">
    <location>
        <begin position="229"/>
        <end position="250"/>
    </location>
</feature>
<keyword evidence="5" id="KW-0282">Flagellum</keyword>
<evidence type="ECO:0000256" key="1">
    <source>
        <dbReference type="ARBA" id="ARBA00022729"/>
    </source>
</evidence>
<evidence type="ECO:0000259" key="4">
    <source>
        <dbReference type="Pfam" id="PF16729"/>
    </source>
</evidence>
<sequence length="370" mass="40793">MDQQTQESSQEQVTASENISPIKKKKKKKGLIIFLVVLLIAAAAGAGCYFMERQKPVSTVKSFLEHVRTMNFEGMKSLLQSNDMSALDNADITNEAYHAFFQGVNQKMTYEIKKTDFSLANGTATVTAKIKYIDGSDIYKETITEFLKQIVSTAFSGQELTEEQTQQKLAALLEEKSATVKDKFAEAEISYPLIKAGGQWKIVSLDTETVRIMSANFTNVQDEINQSLEEMETSETQPEQEAPQASADGKIDMSNDKFTIHYKQHRVTTDFAGAPCLLVYYDYSNNGSSASSAMVDVNLQAYQNGNLLEPAIPESDDEAIDQFMTEVQPGQAVTVCQAFTLQDESDVTLQAGEAFSFGGGTVVSQVLKIK</sequence>
<protein>
    <submittedName>
        <fullName evidence="5">Flagellar basal body-associated protein FliL</fullName>
    </submittedName>
</protein>
<keyword evidence="6" id="KW-1185">Reference proteome</keyword>
<keyword evidence="5" id="KW-0966">Cell projection</keyword>
<dbReference type="Proteomes" id="UP001549106">
    <property type="component" value="Unassembled WGS sequence"/>
</dbReference>
<gene>
    <name evidence="5" type="ORF">ABID24_000211</name>
</gene>
<dbReference type="EMBL" id="JBEPMJ010000001">
    <property type="protein sequence ID" value="MET3748995.1"/>
    <property type="molecule type" value="Genomic_DNA"/>
</dbReference>
<keyword evidence="3" id="KW-0472">Membrane</keyword>
<dbReference type="InterPro" id="IPR029050">
    <property type="entry name" value="Immunoprotect_excell_Ig-like"/>
</dbReference>
<keyword evidence="1" id="KW-0732">Signal</keyword>
<comment type="caution">
    <text evidence="5">The sequence shown here is derived from an EMBL/GenBank/DDBJ whole genome shotgun (WGS) entry which is preliminary data.</text>
</comment>
<evidence type="ECO:0000256" key="2">
    <source>
        <dbReference type="SAM" id="MobiDB-lite"/>
    </source>
</evidence>
<dbReference type="Pfam" id="PF16729">
    <property type="entry name" value="DUF5067"/>
    <property type="match status" value="1"/>
</dbReference>
<reference evidence="5 6" key="1">
    <citation type="submission" date="2024-06" db="EMBL/GenBank/DDBJ databases">
        <title>Genomic Encyclopedia of Type Strains, Phase IV (KMG-IV): sequencing the most valuable type-strain genomes for metagenomic binning, comparative biology and taxonomic classification.</title>
        <authorList>
            <person name="Goeker M."/>
        </authorList>
    </citation>
    <scope>NUCLEOTIDE SEQUENCE [LARGE SCALE GENOMIC DNA]</scope>
    <source>
        <strain evidence="5 6">DSM 29492</strain>
    </source>
</reference>
<keyword evidence="5" id="KW-0969">Cilium</keyword>
<proteinExistence type="predicted"/>
<organism evidence="5 6">
    <name type="scientific">Blautia caecimuris</name>
    <dbReference type="NCBI Taxonomy" id="1796615"/>
    <lineage>
        <taxon>Bacteria</taxon>
        <taxon>Bacillati</taxon>
        <taxon>Bacillota</taxon>
        <taxon>Clostridia</taxon>
        <taxon>Lachnospirales</taxon>
        <taxon>Lachnospiraceae</taxon>
        <taxon>Blautia</taxon>
    </lineage>
</organism>
<accession>A0ABV2LXS0</accession>
<keyword evidence="3" id="KW-1133">Transmembrane helix</keyword>
<name>A0ABV2LXS0_9FIRM</name>
<dbReference type="RefSeq" id="WP_178709654.1">
    <property type="nucleotide sequence ID" value="NZ_BAABXP010000002.1"/>
</dbReference>